<gene>
    <name evidence="11" type="ORF">CcCBS67573_g03393</name>
</gene>
<dbReference type="EC" id="1.11.1.-" evidence="8"/>
<dbReference type="OrthoDB" id="2859658at2759"/>
<evidence type="ECO:0000256" key="1">
    <source>
        <dbReference type="ARBA" id="ARBA00003917"/>
    </source>
</evidence>
<keyword evidence="12" id="KW-1185">Reference proteome</keyword>
<evidence type="ECO:0000256" key="5">
    <source>
        <dbReference type="ARBA" id="ARBA00022723"/>
    </source>
</evidence>
<dbReference type="PANTHER" id="PTHR31356">
    <property type="entry name" value="THYLAKOID LUMENAL 29 KDA PROTEIN, CHLOROPLASTIC-RELATED"/>
    <property type="match status" value="1"/>
</dbReference>
<organism evidence="11 12">
    <name type="scientific">Chytriomyces confervae</name>
    <dbReference type="NCBI Taxonomy" id="246404"/>
    <lineage>
        <taxon>Eukaryota</taxon>
        <taxon>Fungi</taxon>
        <taxon>Fungi incertae sedis</taxon>
        <taxon>Chytridiomycota</taxon>
        <taxon>Chytridiomycota incertae sedis</taxon>
        <taxon>Chytridiomycetes</taxon>
        <taxon>Chytridiales</taxon>
        <taxon>Chytriomycetaceae</taxon>
        <taxon>Chytriomyces</taxon>
    </lineage>
</organism>
<dbReference type="PRINTS" id="PR00458">
    <property type="entry name" value="PEROXIDASE"/>
</dbReference>
<dbReference type="PROSITE" id="PS00436">
    <property type="entry name" value="PEROXIDASE_2"/>
    <property type="match status" value="1"/>
</dbReference>
<name>A0A507FJV6_9FUNG</name>
<feature type="region of interest" description="Disordered" evidence="9">
    <location>
        <begin position="307"/>
        <end position="330"/>
    </location>
</feature>
<dbReference type="Pfam" id="PF00141">
    <property type="entry name" value="peroxidase"/>
    <property type="match status" value="1"/>
</dbReference>
<comment type="function">
    <text evidence="1">Destroys radicals which are normally produced within the cells and which are toxic to biological systems.</text>
</comment>
<evidence type="ECO:0000256" key="4">
    <source>
        <dbReference type="ARBA" id="ARBA00022617"/>
    </source>
</evidence>
<comment type="similarity">
    <text evidence="2">Belongs to the peroxidase family. Cytochrome c peroxidase subfamily.</text>
</comment>
<dbReference type="PROSITE" id="PS50873">
    <property type="entry name" value="PEROXIDASE_4"/>
    <property type="match status" value="1"/>
</dbReference>
<dbReference type="AlphaFoldDB" id="A0A507FJV6"/>
<dbReference type="STRING" id="246404.A0A507FJV6"/>
<reference evidence="11 12" key="1">
    <citation type="journal article" date="2019" name="Sci. Rep.">
        <title>Comparative genomics of chytrid fungi reveal insights into the obligate biotrophic and pathogenic lifestyle of Synchytrium endobioticum.</title>
        <authorList>
            <person name="van de Vossenberg B.T.L.H."/>
            <person name="Warris S."/>
            <person name="Nguyen H.D.T."/>
            <person name="van Gent-Pelzer M.P.E."/>
            <person name="Joly D.L."/>
            <person name="van de Geest H.C."/>
            <person name="Bonants P.J.M."/>
            <person name="Smith D.S."/>
            <person name="Levesque C.A."/>
            <person name="van der Lee T.A.J."/>
        </authorList>
    </citation>
    <scope>NUCLEOTIDE SEQUENCE [LARGE SCALE GENOMIC DNA]</scope>
    <source>
        <strain evidence="11 12">CBS 675.73</strain>
    </source>
</reference>
<dbReference type="SUPFAM" id="SSF48113">
    <property type="entry name" value="Heme-dependent peroxidases"/>
    <property type="match status" value="1"/>
</dbReference>
<comment type="caution">
    <text evidence="11">The sequence shown here is derived from an EMBL/GenBank/DDBJ whole genome shotgun (WGS) entry which is preliminary data.</text>
</comment>
<protein>
    <recommendedName>
        <fullName evidence="8">Peroxidase</fullName>
        <ecNumber evidence="8">1.11.1.-</ecNumber>
    </recommendedName>
</protein>
<accession>A0A507FJV6</accession>
<dbReference type="InterPro" id="IPR002016">
    <property type="entry name" value="Haem_peroxidase"/>
</dbReference>
<dbReference type="InterPro" id="IPR019794">
    <property type="entry name" value="Peroxidases_AS"/>
</dbReference>
<dbReference type="EMBL" id="QEAP01000084">
    <property type="protein sequence ID" value="TPX75347.1"/>
    <property type="molecule type" value="Genomic_DNA"/>
</dbReference>
<keyword evidence="4" id="KW-0349">Heme</keyword>
<feature type="region of interest" description="Disordered" evidence="9">
    <location>
        <begin position="366"/>
        <end position="386"/>
    </location>
</feature>
<evidence type="ECO:0000256" key="7">
    <source>
        <dbReference type="ARBA" id="ARBA00023004"/>
    </source>
</evidence>
<dbReference type="GO" id="GO:0000302">
    <property type="term" value="P:response to reactive oxygen species"/>
    <property type="evidence" value="ECO:0007669"/>
    <property type="project" value="TreeGrafter"/>
</dbReference>
<keyword evidence="8" id="KW-0732">Signal</keyword>
<dbReference type="InterPro" id="IPR044831">
    <property type="entry name" value="Ccp1-like"/>
</dbReference>
<feature type="signal peptide" evidence="8">
    <location>
        <begin position="1"/>
        <end position="16"/>
    </location>
</feature>
<evidence type="ECO:0000256" key="2">
    <source>
        <dbReference type="ARBA" id="ARBA00005997"/>
    </source>
</evidence>
<dbReference type="GO" id="GO:0020037">
    <property type="term" value="F:heme binding"/>
    <property type="evidence" value="ECO:0007669"/>
    <property type="project" value="UniProtKB-UniRule"/>
</dbReference>
<dbReference type="GO" id="GO:0004601">
    <property type="term" value="F:peroxidase activity"/>
    <property type="evidence" value="ECO:0007669"/>
    <property type="project" value="UniProtKB-KW"/>
</dbReference>
<dbReference type="Gene3D" id="1.10.420.10">
    <property type="entry name" value="Peroxidase, domain 2"/>
    <property type="match status" value="1"/>
</dbReference>
<dbReference type="Proteomes" id="UP000320333">
    <property type="component" value="Unassembled WGS sequence"/>
</dbReference>
<keyword evidence="6 8" id="KW-0560">Oxidoreductase</keyword>
<proteinExistence type="inferred from homology"/>
<dbReference type="GO" id="GO:0034599">
    <property type="term" value="P:cellular response to oxidative stress"/>
    <property type="evidence" value="ECO:0007669"/>
    <property type="project" value="InterPro"/>
</dbReference>
<evidence type="ECO:0000313" key="11">
    <source>
        <dbReference type="EMBL" id="TPX75347.1"/>
    </source>
</evidence>
<evidence type="ECO:0000313" key="12">
    <source>
        <dbReference type="Proteomes" id="UP000320333"/>
    </source>
</evidence>
<sequence>MLAALFPLLLATLAAASCPFMGSVSNLNRRSAGWNPRYSNKMTELDWWNLKQDIQAQIINPGYGPLIVRLAWHDAGTWNGVSGGPHAQMLYTQVAEDEGLHFGQEFLQPIKDKYPAISNADLWSFAGTVVISNSGGPALAWRPNRADAKDAQDDGIQNGMLPDAHWDASELRKLFYAKGFNDQEIVALSGGHCLGEIHTGVSGSWSGKWTQSPSRFNNEFFVRLVNGKYAARPDGLFEDTSDSSFKMLPSDMALLKDPVFRAFVESYASDQSAFFNDFASAWEKLMELGLNGGLGSIVDTNAFAARPEPSQPSVVTSNAPVPSSAPISTDVKTSDTVSTLITSVASASSSSTVSSSKAAGSATTSTDAVSMSGAATDPAKKTTTSGAMSQKAATAAAAVAFYGLLFLL</sequence>
<evidence type="ECO:0000256" key="9">
    <source>
        <dbReference type="SAM" id="MobiDB-lite"/>
    </source>
</evidence>
<evidence type="ECO:0000256" key="8">
    <source>
        <dbReference type="RuleBase" id="RU363051"/>
    </source>
</evidence>
<dbReference type="PANTHER" id="PTHR31356:SF66">
    <property type="entry name" value="CATALASE-PEROXIDASE"/>
    <property type="match status" value="1"/>
</dbReference>
<keyword evidence="7" id="KW-0408">Iron</keyword>
<keyword evidence="3 8" id="KW-0575">Peroxidase</keyword>
<dbReference type="InterPro" id="IPR010255">
    <property type="entry name" value="Haem_peroxidase_sf"/>
</dbReference>
<dbReference type="GO" id="GO:0046872">
    <property type="term" value="F:metal ion binding"/>
    <property type="evidence" value="ECO:0007669"/>
    <property type="project" value="UniProtKB-UniRule"/>
</dbReference>
<dbReference type="Gene3D" id="1.10.520.10">
    <property type="match status" value="1"/>
</dbReference>
<dbReference type="GO" id="GO:0042744">
    <property type="term" value="P:hydrogen peroxide catabolic process"/>
    <property type="evidence" value="ECO:0007669"/>
    <property type="project" value="TreeGrafter"/>
</dbReference>
<dbReference type="InterPro" id="IPR002207">
    <property type="entry name" value="Peroxidase_I"/>
</dbReference>
<feature type="compositionally biased region" description="Polar residues" evidence="9">
    <location>
        <begin position="311"/>
        <end position="327"/>
    </location>
</feature>
<feature type="domain" description="Plant heme peroxidase family profile" evidence="10">
    <location>
        <begin position="117"/>
        <end position="297"/>
    </location>
</feature>
<feature type="chain" id="PRO_5021512229" description="Peroxidase" evidence="8">
    <location>
        <begin position="17"/>
        <end position="408"/>
    </location>
</feature>
<evidence type="ECO:0000259" key="10">
    <source>
        <dbReference type="PROSITE" id="PS50873"/>
    </source>
</evidence>
<dbReference type="PRINTS" id="PR00459">
    <property type="entry name" value="ASPEROXIDASE"/>
</dbReference>
<evidence type="ECO:0000256" key="6">
    <source>
        <dbReference type="ARBA" id="ARBA00023002"/>
    </source>
</evidence>
<keyword evidence="5" id="KW-0479">Metal-binding</keyword>
<evidence type="ECO:0000256" key="3">
    <source>
        <dbReference type="ARBA" id="ARBA00022559"/>
    </source>
</evidence>